<proteinExistence type="predicted"/>
<evidence type="ECO:0000313" key="1">
    <source>
        <dbReference type="EMBL" id="MFM9331801.1"/>
    </source>
</evidence>
<comment type="caution">
    <text evidence="1">The sequence shown here is derived from an EMBL/GenBank/DDBJ whole genome shotgun (WGS) entry which is preliminary data.</text>
</comment>
<name>A0ACC7P769_9BACL</name>
<sequence>MKKLFFSSFAVNILVMALNMGTGIIMARYLGPYGRGELAMATRWAVLFAGLSTLGLPGAMIYLGKNFKEKQREIFGAFLMTGALVGLAALVICQLLTLVIMSGETREMILLGQLALLALPFAVMTDGLIGTLQSFNSFRKVLLTRILNPLGTLAALAGLILTGNVTVFNIILLNVIWGAGTFFLIIYWIFKVMRPKFTRLFANAKMLLQYGVKIYASSLVQVFGGSFDQILLSLTLSAYALGIYTVASSIGSILPSILYGALNVFLAPRLMDFSGEQRRREVSRIHAIFFYGTAVAAACGCLVLPFVIPFMYGQEFSEAVLLGIILLLTSPVKIGYSILLNFFAAEGKFNVLSKTEIIGLVTGFGALLILVRFTGAAGAAWALGTANLAKWGYLIVQAKKLKVPVAGLFRLQPGEVLALLRGFQLKKPLPKVPQ</sequence>
<dbReference type="Proteomes" id="UP001631969">
    <property type="component" value="Unassembled WGS sequence"/>
</dbReference>
<reference evidence="1" key="1">
    <citation type="submission" date="2024-12" db="EMBL/GenBank/DDBJ databases">
        <authorList>
            <person name="Wu N."/>
        </authorList>
    </citation>
    <scope>NUCLEOTIDE SEQUENCE</scope>
    <source>
        <strain evidence="1">P15</strain>
    </source>
</reference>
<keyword evidence="2" id="KW-1185">Reference proteome</keyword>
<evidence type="ECO:0000313" key="2">
    <source>
        <dbReference type="Proteomes" id="UP001631969"/>
    </source>
</evidence>
<gene>
    <name evidence="1" type="ORF">ACI1P1_26225</name>
</gene>
<protein>
    <submittedName>
        <fullName evidence="1">Oligosaccharide flippase family protein</fullName>
    </submittedName>
</protein>
<organism evidence="1 2">
    <name type="scientific">Paenibacillus mesotrionivorans</name>
    <dbReference type="NCBI Taxonomy" id="3160968"/>
    <lineage>
        <taxon>Bacteria</taxon>
        <taxon>Bacillati</taxon>
        <taxon>Bacillota</taxon>
        <taxon>Bacilli</taxon>
        <taxon>Bacillales</taxon>
        <taxon>Paenibacillaceae</taxon>
        <taxon>Paenibacillus</taxon>
    </lineage>
</organism>
<dbReference type="EMBL" id="JBJURJ010000022">
    <property type="protein sequence ID" value="MFM9331801.1"/>
    <property type="molecule type" value="Genomic_DNA"/>
</dbReference>
<accession>A0ACC7P769</accession>